<keyword evidence="2" id="KW-1185">Reference proteome</keyword>
<dbReference type="Proteomes" id="UP000296049">
    <property type="component" value="Unassembled WGS sequence"/>
</dbReference>
<accession>R0KY23</accession>
<reference evidence="2" key="1">
    <citation type="journal article" date="2013" name="Nat. Genet.">
        <title>The duck genome and transcriptome provide insight into an avian influenza virus reservoir species.</title>
        <authorList>
            <person name="Huang Y."/>
            <person name="Li Y."/>
            <person name="Burt D.W."/>
            <person name="Chen H."/>
            <person name="Zhang Y."/>
            <person name="Qian W."/>
            <person name="Kim H."/>
            <person name="Gan S."/>
            <person name="Zhao Y."/>
            <person name="Li J."/>
            <person name="Yi K."/>
            <person name="Feng H."/>
            <person name="Zhu P."/>
            <person name="Li B."/>
            <person name="Liu Q."/>
            <person name="Fairley S."/>
            <person name="Magor K.E."/>
            <person name="Du Z."/>
            <person name="Hu X."/>
            <person name="Goodman L."/>
            <person name="Tafer H."/>
            <person name="Vignal A."/>
            <person name="Lee T."/>
            <person name="Kim K.W."/>
            <person name="Sheng Z."/>
            <person name="An Y."/>
            <person name="Searle S."/>
            <person name="Herrero J."/>
            <person name="Groenen M.A."/>
            <person name="Crooijmans R.P."/>
            <person name="Faraut T."/>
            <person name="Cai Q."/>
            <person name="Webster R.G."/>
            <person name="Aldridge J.R."/>
            <person name="Warren W.C."/>
            <person name="Bartschat S."/>
            <person name="Kehr S."/>
            <person name="Marz M."/>
            <person name="Stadler P.F."/>
            <person name="Smith J."/>
            <person name="Kraus R.H."/>
            <person name="Zhao Y."/>
            <person name="Ren L."/>
            <person name="Fei J."/>
            <person name="Morisson M."/>
            <person name="Kaiser P."/>
            <person name="Griffin D.K."/>
            <person name="Rao M."/>
            <person name="Pitel F."/>
            <person name="Wang J."/>
            <person name="Li N."/>
        </authorList>
    </citation>
    <scope>NUCLEOTIDE SEQUENCE [LARGE SCALE GENOMIC DNA]</scope>
</reference>
<protein>
    <submittedName>
        <fullName evidence="1">Uncharacterized protein</fullName>
    </submittedName>
</protein>
<sequence length="149" mass="15982">MLVSLTVSNKTFQCHNVNNRRSVTLAAGNPKCDVSTFWGSSRKEPSMMIPPVVAPLKLAPAAFQAKLFEVSFLSRLRDCKEAQGTAQSNELCLPTGAISDSALAFNTSELEAAQITESHPIRVPKSLCTDAVGVLEDLSGLSDLFQTTP</sequence>
<gene>
    <name evidence="1" type="ORF">Anapl_16238</name>
</gene>
<name>R0KY23_ANAPL</name>
<organism evidence="1 2">
    <name type="scientific">Anas platyrhynchos</name>
    <name type="common">Mallard</name>
    <name type="synonym">Anas boschas</name>
    <dbReference type="NCBI Taxonomy" id="8839"/>
    <lineage>
        <taxon>Eukaryota</taxon>
        <taxon>Metazoa</taxon>
        <taxon>Chordata</taxon>
        <taxon>Craniata</taxon>
        <taxon>Vertebrata</taxon>
        <taxon>Euteleostomi</taxon>
        <taxon>Archelosauria</taxon>
        <taxon>Archosauria</taxon>
        <taxon>Dinosauria</taxon>
        <taxon>Saurischia</taxon>
        <taxon>Theropoda</taxon>
        <taxon>Coelurosauria</taxon>
        <taxon>Aves</taxon>
        <taxon>Neognathae</taxon>
        <taxon>Galloanserae</taxon>
        <taxon>Anseriformes</taxon>
        <taxon>Anatidae</taxon>
        <taxon>Anatinae</taxon>
        <taxon>Anas</taxon>
    </lineage>
</organism>
<evidence type="ECO:0000313" key="2">
    <source>
        <dbReference type="Proteomes" id="UP000296049"/>
    </source>
</evidence>
<dbReference type="EMBL" id="KB745020">
    <property type="protein sequence ID" value="EOA94099.1"/>
    <property type="molecule type" value="Genomic_DNA"/>
</dbReference>
<proteinExistence type="predicted"/>
<dbReference type="AlphaFoldDB" id="R0KY23"/>
<evidence type="ECO:0000313" key="1">
    <source>
        <dbReference type="EMBL" id="EOA94099.1"/>
    </source>
</evidence>